<dbReference type="GO" id="GO:0046872">
    <property type="term" value="F:metal ion binding"/>
    <property type="evidence" value="ECO:0007669"/>
    <property type="project" value="UniProtKB-KW"/>
</dbReference>
<evidence type="ECO:0000256" key="5">
    <source>
        <dbReference type="ARBA" id="ARBA00022801"/>
    </source>
</evidence>
<keyword evidence="7" id="KW-0482">Metalloprotease</keyword>
<dbReference type="Pfam" id="PF00675">
    <property type="entry name" value="Peptidase_M16"/>
    <property type="match status" value="1"/>
</dbReference>
<comment type="subcellular location">
    <subcellularLocation>
        <location evidence="2">Mitochondrion</location>
    </subcellularLocation>
</comment>
<feature type="domain" description="Peptidase M16 C-terminal" evidence="10">
    <location>
        <begin position="201"/>
        <end position="377"/>
    </location>
</feature>
<comment type="caution">
    <text evidence="11">The sequence shown here is derived from an EMBL/GenBank/DDBJ whole genome shotgun (WGS) entry which is preliminary data.</text>
</comment>
<keyword evidence="8" id="KW-0496">Mitochondrion</keyword>
<proteinExistence type="predicted"/>
<dbReference type="Gene3D" id="3.30.830.10">
    <property type="entry name" value="Metalloenzyme, LuxS/M16 peptidase-like"/>
    <property type="match status" value="2"/>
</dbReference>
<keyword evidence="4" id="KW-0479">Metal-binding</keyword>
<evidence type="ECO:0000256" key="6">
    <source>
        <dbReference type="ARBA" id="ARBA00022833"/>
    </source>
</evidence>
<dbReference type="AlphaFoldDB" id="A0A922MK15"/>
<evidence type="ECO:0000259" key="9">
    <source>
        <dbReference type="Pfam" id="PF00675"/>
    </source>
</evidence>
<name>A0A922MK15_SPOEX</name>
<keyword evidence="5" id="KW-0378">Hydrolase</keyword>
<keyword evidence="3" id="KW-0645">Protease</keyword>
<keyword evidence="6" id="KW-0862">Zinc</keyword>
<organism evidence="11 12">
    <name type="scientific">Spodoptera exigua</name>
    <name type="common">Beet armyworm</name>
    <name type="synonym">Noctua fulgens</name>
    <dbReference type="NCBI Taxonomy" id="7107"/>
    <lineage>
        <taxon>Eukaryota</taxon>
        <taxon>Metazoa</taxon>
        <taxon>Ecdysozoa</taxon>
        <taxon>Arthropoda</taxon>
        <taxon>Hexapoda</taxon>
        <taxon>Insecta</taxon>
        <taxon>Pterygota</taxon>
        <taxon>Neoptera</taxon>
        <taxon>Endopterygota</taxon>
        <taxon>Lepidoptera</taxon>
        <taxon>Glossata</taxon>
        <taxon>Ditrysia</taxon>
        <taxon>Noctuoidea</taxon>
        <taxon>Noctuidae</taxon>
        <taxon>Amphipyrinae</taxon>
        <taxon>Spodoptera</taxon>
    </lineage>
</organism>
<dbReference type="InterPro" id="IPR011765">
    <property type="entry name" value="Pept_M16_N"/>
</dbReference>
<dbReference type="InterPro" id="IPR011249">
    <property type="entry name" value="Metalloenz_LuxS/M16"/>
</dbReference>
<dbReference type="InterPro" id="IPR007863">
    <property type="entry name" value="Peptidase_M16_C"/>
</dbReference>
<evidence type="ECO:0000256" key="3">
    <source>
        <dbReference type="ARBA" id="ARBA00022670"/>
    </source>
</evidence>
<dbReference type="Proteomes" id="UP000814243">
    <property type="component" value="Unassembled WGS sequence"/>
</dbReference>
<evidence type="ECO:0000256" key="2">
    <source>
        <dbReference type="ARBA" id="ARBA00004173"/>
    </source>
</evidence>
<dbReference type="EMBL" id="JACEFF010000402">
    <property type="protein sequence ID" value="KAH9638351.1"/>
    <property type="molecule type" value="Genomic_DNA"/>
</dbReference>
<evidence type="ECO:0000256" key="8">
    <source>
        <dbReference type="ARBA" id="ARBA00023128"/>
    </source>
</evidence>
<dbReference type="SUPFAM" id="SSF63411">
    <property type="entry name" value="LuxS/MPP-like metallohydrolase"/>
    <property type="match status" value="2"/>
</dbReference>
<dbReference type="PANTHER" id="PTHR11851:SF149">
    <property type="entry name" value="GH01077P"/>
    <property type="match status" value="1"/>
</dbReference>
<reference evidence="11" key="1">
    <citation type="journal article" date="2021" name="G3 (Bethesda)">
        <title>Genome and transcriptome analysis of the beet armyworm Spodoptera exigua reveals targets for pest control. .</title>
        <authorList>
            <person name="Simon S."/>
            <person name="Breeschoten T."/>
            <person name="Jansen H.J."/>
            <person name="Dirks R.P."/>
            <person name="Schranz M.E."/>
            <person name="Ros V.I.D."/>
        </authorList>
    </citation>
    <scope>NUCLEOTIDE SEQUENCE</scope>
    <source>
        <strain evidence="11">TB_SE_WUR_2020</strain>
    </source>
</reference>
<sequence>MWKTLLKSLSGLPKNCKRQYCWKPVEPMDPGTQVAIFHNGVKVATEEVESPLACVTLSVAAGSRYETRRTNGLTHFIEHMAFKGLLTMGKDRFEEDVAQMGAKMSVQTTREMQVFSVVVPSEMSTAAIDKLYRIICELDLNDHEVCQEKNRICFELNDNDTNPKQLVFDYLHATAFQGTPLAQPVMGTSENLDKFDEVMINNFMCEQYQPYRIVLATSGRVCHDKIIQFAEPRFGGIPPQPCREPEPGPNRYTGSQVVYRDDSMPFCYAAIAFEAPGYFSPQYLSMLLLTQIVGSWDRSQSRGENHAALVARAASCANLCERYDTFYIPYRDIGLWGIYFVADKWKLDEVVSYIQDQWLQLCTMARSTDLERGLNALRLMLARQYGSVVSSSHDIGKQMLYTNGRKSIDHLLQNLNQIKVSNIRNLATQIMYDKCPVVAVVGPSETMPDYNRIRAGQWWLRV</sequence>
<accession>A0A922MK15</accession>
<evidence type="ECO:0000256" key="7">
    <source>
        <dbReference type="ARBA" id="ARBA00023049"/>
    </source>
</evidence>
<dbReference type="PANTHER" id="PTHR11851">
    <property type="entry name" value="METALLOPROTEASE"/>
    <property type="match status" value="1"/>
</dbReference>
<dbReference type="GO" id="GO:0005739">
    <property type="term" value="C:mitochondrion"/>
    <property type="evidence" value="ECO:0007669"/>
    <property type="project" value="UniProtKB-SubCell"/>
</dbReference>
<dbReference type="Pfam" id="PF05193">
    <property type="entry name" value="Peptidase_M16_C"/>
    <property type="match status" value="1"/>
</dbReference>
<evidence type="ECO:0000259" key="10">
    <source>
        <dbReference type="Pfam" id="PF05193"/>
    </source>
</evidence>
<evidence type="ECO:0000256" key="1">
    <source>
        <dbReference type="ARBA" id="ARBA00001947"/>
    </source>
</evidence>
<evidence type="ECO:0008006" key="13">
    <source>
        <dbReference type="Google" id="ProtNLM"/>
    </source>
</evidence>
<dbReference type="GO" id="GO:0006508">
    <property type="term" value="P:proteolysis"/>
    <property type="evidence" value="ECO:0007669"/>
    <property type="project" value="UniProtKB-KW"/>
</dbReference>
<dbReference type="InterPro" id="IPR050361">
    <property type="entry name" value="MPP/UQCRC_Complex"/>
</dbReference>
<comment type="cofactor">
    <cofactor evidence="1">
        <name>Zn(2+)</name>
        <dbReference type="ChEBI" id="CHEBI:29105"/>
    </cofactor>
</comment>
<feature type="domain" description="Peptidase M16 N-terminal" evidence="9">
    <location>
        <begin position="43"/>
        <end position="188"/>
    </location>
</feature>
<evidence type="ECO:0000256" key="4">
    <source>
        <dbReference type="ARBA" id="ARBA00022723"/>
    </source>
</evidence>
<gene>
    <name evidence="11" type="ORF">HF086_006531</name>
</gene>
<evidence type="ECO:0000313" key="12">
    <source>
        <dbReference type="Proteomes" id="UP000814243"/>
    </source>
</evidence>
<dbReference type="GO" id="GO:0008237">
    <property type="term" value="F:metallopeptidase activity"/>
    <property type="evidence" value="ECO:0007669"/>
    <property type="project" value="UniProtKB-KW"/>
</dbReference>
<protein>
    <recommendedName>
        <fullName evidence="13">Mitochondrial processing peptidase beta subunit</fullName>
    </recommendedName>
</protein>
<evidence type="ECO:0000313" key="11">
    <source>
        <dbReference type="EMBL" id="KAH9638351.1"/>
    </source>
</evidence>